<dbReference type="CDD" id="cd00093">
    <property type="entry name" value="HTH_XRE"/>
    <property type="match status" value="1"/>
</dbReference>
<dbReference type="GO" id="GO:0003677">
    <property type="term" value="F:DNA binding"/>
    <property type="evidence" value="ECO:0007669"/>
    <property type="project" value="InterPro"/>
</dbReference>
<organism evidence="1">
    <name type="scientific">mine drainage metagenome</name>
    <dbReference type="NCBI Taxonomy" id="410659"/>
    <lineage>
        <taxon>unclassified sequences</taxon>
        <taxon>metagenomes</taxon>
        <taxon>ecological metagenomes</taxon>
    </lineage>
</organism>
<dbReference type="InterPro" id="IPR010982">
    <property type="entry name" value="Lambda_DNA-bd_dom_sf"/>
</dbReference>
<reference evidence="1" key="1">
    <citation type="submission" date="2009-10" db="EMBL/GenBank/DDBJ databases">
        <title>Diversity of trophic interactions inside an arsenic-rich microbial ecosystem.</title>
        <authorList>
            <person name="Bertin P.N."/>
            <person name="Heinrich-Salmeron A."/>
            <person name="Pelletier E."/>
            <person name="Goulhen-Chollet F."/>
            <person name="Arsene-Ploetze F."/>
            <person name="Gallien S."/>
            <person name="Calteau A."/>
            <person name="Vallenet D."/>
            <person name="Casiot C."/>
            <person name="Chane-Woon-Ming B."/>
            <person name="Giloteaux L."/>
            <person name="Barakat M."/>
            <person name="Bonnefoy V."/>
            <person name="Bruneel O."/>
            <person name="Chandler M."/>
            <person name="Cleiss J."/>
            <person name="Duran R."/>
            <person name="Elbaz-Poulichet F."/>
            <person name="Fonknechten N."/>
            <person name="Lauga B."/>
            <person name="Mornico D."/>
            <person name="Ortet P."/>
            <person name="Schaeffer C."/>
            <person name="Siguier P."/>
            <person name="Alexander Thil Smith A."/>
            <person name="Van Dorsselaer A."/>
            <person name="Weissenbach J."/>
            <person name="Medigue C."/>
            <person name="Le Paslier D."/>
        </authorList>
    </citation>
    <scope>NUCLEOTIDE SEQUENCE</scope>
</reference>
<gene>
    <name evidence="1" type="ORF">CARN6_0381</name>
</gene>
<comment type="caution">
    <text evidence="1">The sequence shown here is derived from an EMBL/GenBank/DDBJ whole genome shotgun (WGS) entry which is preliminary data.</text>
</comment>
<evidence type="ECO:0000313" key="1">
    <source>
        <dbReference type="EMBL" id="CBI07072.1"/>
    </source>
</evidence>
<accession>E6QIK6</accession>
<dbReference type="SUPFAM" id="SSF47413">
    <property type="entry name" value="lambda repressor-like DNA-binding domains"/>
    <property type="match status" value="1"/>
</dbReference>
<proteinExistence type="predicted"/>
<dbReference type="InterPro" id="IPR014057">
    <property type="entry name" value="HI1420"/>
</dbReference>
<dbReference type="NCBIfam" id="TIGR02684">
    <property type="entry name" value="dnstrm_HI1420"/>
    <property type="match status" value="1"/>
</dbReference>
<dbReference type="EMBL" id="CABQ01000059">
    <property type="protein sequence ID" value="CBI07072.1"/>
    <property type="molecule type" value="Genomic_DNA"/>
</dbReference>
<dbReference type="AlphaFoldDB" id="E6QIK6"/>
<dbReference type="InterPro" id="IPR001387">
    <property type="entry name" value="Cro/C1-type_HTH"/>
</dbReference>
<dbReference type="PANTHER" id="PTHR40275:SF1">
    <property type="entry name" value="SSL7038 PROTEIN"/>
    <property type="match status" value="1"/>
</dbReference>
<dbReference type="Gene3D" id="1.10.260.40">
    <property type="entry name" value="lambda repressor-like DNA-binding domains"/>
    <property type="match status" value="1"/>
</dbReference>
<protein>
    <submittedName>
        <fullName evidence="1">Uncharacterized protein</fullName>
    </submittedName>
</protein>
<dbReference type="Pfam" id="PF21716">
    <property type="entry name" value="dnstrm_HI1420"/>
    <property type="match status" value="1"/>
</dbReference>
<name>E6QIK6_9ZZZZ</name>
<sequence>MSTIKTKPFDPAEYLDDSESIAVYMSEALESGDPAFVADALGVVARARGMSEVAREVGMSRESLYRALSADGNPEFATVLRVVRALGLQLSAVPVEQRKSA</sequence>
<dbReference type="PANTHER" id="PTHR40275">
    <property type="entry name" value="SSL7038 PROTEIN"/>
    <property type="match status" value="1"/>
</dbReference>